<dbReference type="EMBL" id="PVTD01000002">
    <property type="protein sequence ID" value="PRY25478.1"/>
    <property type="molecule type" value="Genomic_DNA"/>
</dbReference>
<keyword evidence="5 6" id="KW-0472">Membrane</keyword>
<feature type="transmembrane region" description="Helical" evidence="6">
    <location>
        <begin position="271"/>
        <end position="289"/>
    </location>
</feature>
<feature type="transmembrane region" description="Helical" evidence="6">
    <location>
        <begin position="82"/>
        <end position="102"/>
    </location>
</feature>
<dbReference type="Proteomes" id="UP000239480">
    <property type="component" value="Unassembled WGS sequence"/>
</dbReference>
<feature type="transmembrane region" description="Helical" evidence="6">
    <location>
        <begin position="133"/>
        <end position="150"/>
    </location>
</feature>
<dbReference type="InterPro" id="IPR000620">
    <property type="entry name" value="EamA_dom"/>
</dbReference>
<proteinExistence type="inferred from homology"/>
<dbReference type="AlphaFoldDB" id="A0A2T0RWE2"/>
<evidence type="ECO:0000256" key="1">
    <source>
        <dbReference type="ARBA" id="ARBA00004141"/>
    </source>
</evidence>
<evidence type="ECO:0000313" key="8">
    <source>
        <dbReference type="EMBL" id="PRY25478.1"/>
    </source>
</evidence>
<evidence type="ECO:0000256" key="3">
    <source>
        <dbReference type="ARBA" id="ARBA00022692"/>
    </source>
</evidence>
<evidence type="ECO:0000256" key="6">
    <source>
        <dbReference type="SAM" id="Phobius"/>
    </source>
</evidence>
<accession>A0A2T0RWE2</accession>
<feature type="transmembrane region" description="Helical" evidence="6">
    <location>
        <begin position="217"/>
        <end position="238"/>
    </location>
</feature>
<organism evidence="8 9">
    <name type="scientific">Aliiruegeria haliotis</name>
    <dbReference type="NCBI Taxonomy" id="1280846"/>
    <lineage>
        <taxon>Bacteria</taxon>
        <taxon>Pseudomonadati</taxon>
        <taxon>Pseudomonadota</taxon>
        <taxon>Alphaproteobacteria</taxon>
        <taxon>Rhodobacterales</taxon>
        <taxon>Roseobacteraceae</taxon>
        <taxon>Aliiruegeria</taxon>
    </lineage>
</organism>
<dbReference type="RefSeq" id="WP_106204368.1">
    <property type="nucleotide sequence ID" value="NZ_PVTD01000002.1"/>
</dbReference>
<protein>
    <submittedName>
        <fullName evidence="8">EamA-like transporter family protein</fullName>
    </submittedName>
</protein>
<sequence length="296" mass="30841">MSDTFVAPAQSKSLALTLMLAASSLVAVTTLFAKALGTDVLGPALHPVQVTHGRFLFAFLVLSSVAAVVRPSVRRPHWGLHVARSTAGFAGVTLMFAAVARIPMADATAITFLNPVFAMMLAIPLLGENVGRVRWSAAAIALLGAVILLRPGPGTFQPAALLAVGSAAVMGLEVIFIKKLAGRERPFQVLLINNMIGLGIATCAVLPVWQMPTAGQWAAMGGLGAAMALAQTCYINAVARAEASFVAPFAYATLVFATIYDSAIFGVLPDWISFLGAGTILGGAALLAWRETRRAQ</sequence>
<comment type="caution">
    <text evidence="8">The sequence shown here is derived from an EMBL/GenBank/DDBJ whole genome shotgun (WGS) entry which is preliminary data.</text>
</comment>
<evidence type="ECO:0000259" key="7">
    <source>
        <dbReference type="Pfam" id="PF00892"/>
    </source>
</evidence>
<evidence type="ECO:0000256" key="2">
    <source>
        <dbReference type="ARBA" id="ARBA00009853"/>
    </source>
</evidence>
<comment type="similarity">
    <text evidence="2">Belongs to the drug/metabolite transporter (DMT) superfamily. 10 TMS drug/metabolite exporter (DME) (TC 2.A.7.3) family.</text>
</comment>
<feature type="domain" description="EamA" evidence="7">
    <location>
        <begin position="15"/>
        <end position="149"/>
    </location>
</feature>
<evidence type="ECO:0000256" key="5">
    <source>
        <dbReference type="ARBA" id="ARBA00023136"/>
    </source>
</evidence>
<feature type="transmembrane region" description="Helical" evidence="6">
    <location>
        <begin position="245"/>
        <end position="265"/>
    </location>
</feature>
<feature type="transmembrane region" description="Helical" evidence="6">
    <location>
        <begin position="156"/>
        <end position="177"/>
    </location>
</feature>
<dbReference type="PANTHER" id="PTHR22911">
    <property type="entry name" value="ACYL-MALONYL CONDENSING ENZYME-RELATED"/>
    <property type="match status" value="1"/>
</dbReference>
<evidence type="ECO:0000256" key="4">
    <source>
        <dbReference type="ARBA" id="ARBA00022989"/>
    </source>
</evidence>
<comment type="subcellular location">
    <subcellularLocation>
        <location evidence="1">Membrane</location>
        <topology evidence="1">Multi-pass membrane protein</topology>
    </subcellularLocation>
</comment>
<dbReference type="OrthoDB" id="9812899at2"/>
<feature type="transmembrane region" description="Helical" evidence="6">
    <location>
        <begin position="108"/>
        <end position="126"/>
    </location>
</feature>
<keyword evidence="4 6" id="KW-1133">Transmembrane helix</keyword>
<feature type="transmembrane region" description="Helical" evidence="6">
    <location>
        <begin position="189"/>
        <end position="211"/>
    </location>
</feature>
<dbReference type="PANTHER" id="PTHR22911:SF6">
    <property type="entry name" value="SOLUTE CARRIER FAMILY 35 MEMBER G1"/>
    <property type="match status" value="1"/>
</dbReference>
<gene>
    <name evidence="8" type="ORF">CLV78_102658</name>
</gene>
<reference evidence="8 9" key="1">
    <citation type="submission" date="2018-03" db="EMBL/GenBank/DDBJ databases">
        <title>Genomic Encyclopedia of Archaeal and Bacterial Type Strains, Phase II (KMG-II): from individual species to whole genera.</title>
        <authorList>
            <person name="Goeker M."/>
        </authorList>
    </citation>
    <scope>NUCLEOTIDE SEQUENCE [LARGE SCALE GENOMIC DNA]</scope>
    <source>
        <strain evidence="8 9">DSM 29328</strain>
    </source>
</reference>
<feature type="domain" description="EamA" evidence="7">
    <location>
        <begin position="159"/>
        <end position="288"/>
    </location>
</feature>
<dbReference type="SUPFAM" id="SSF103481">
    <property type="entry name" value="Multidrug resistance efflux transporter EmrE"/>
    <property type="match status" value="2"/>
</dbReference>
<feature type="transmembrane region" description="Helical" evidence="6">
    <location>
        <begin position="53"/>
        <end position="70"/>
    </location>
</feature>
<dbReference type="GO" id="GO:0016020">
    <property type="term" value="C:membrane"/>
    <property type="evidence" value="ECO:0007669"/>
    <property type="project" value="UniProtKB-SubCell"/>
</dbReference>
<keyword evidence="3 6" id="KW-0812">Transmembrane</keyword>
<evidence type="ECO:0000313" key="9">
    <source>
        <dbReference type="Proteomes" id="UP000239480"/>
    </source>
</evidence>
<keyword evidence="9" id="KW-1185">Reference proteome</keyword>
<name>A0A2T0RWE2_9RHOB</name>
<dbReference type="Pfam" id="PF00892">
    <property type="entry name" value="EamA"/>
    <property type="match status" value="2"/>
</dbReference>
<dbReference type="InterPro" id="IPR037185">
    <property type="entry name" value="EmrE-like"/>
</dbReference>